<dbReference type="GO" id="GO:0003700">
    <property type="term" value="F:DNA-binding transcription factor activity"/>
    <property type="evidence" value="ECO:0007669"/>
    <property type="project" value="InterPro"/>
</dbReference>
<evidence type="ECO:0000313" key="3">
    <source>
        <dbReference type="Proteomes" id="UP000181980"/>
    </source>
</evidence>
<gene>
    <name evidence="2" type="ORF">SAMN04488561_1490</name>
</gene>
<reference evidence="3" key="1">
    <citation type="submission" date="2016-10" db="EMBL/GenBank/DDBJ databases">
        <authorList>
            <person name="Varghese N."/>
            <person name="Submissions S."/>
        </authorList>
    </citation>
    <scope>NUCLEOTIDE SEQUENCE [LARGE SCALE GENOMIC DNA]</scope>
    <source>
        <strain evidence="3">DSM 45237</strain>
    </source>
</reference>
<dbReference type="STRING" id="561176.SAMN04488561_1490"/>
<dbReference type="SUPFAM" id="SSF46785">
    <property type="entry name" value="Winged helix' DNA-binding domain"/>
    <property type="match status" value="1"/>
</dbReference>
<proteinExistence type="predicted"/>
<dbReference type="Gene3D" id="1.10.10.10">
    <property type="entry name" value="Winged helix-like DNA-binding domain superfamily/Winged helix DNA-binding domain"/>
    <property type="match status" value="1"/>
</dbReference>
<accession>A0A1H5J8Z6</accession>
<protein>
    <submittedName>
        <fullName evidence="2">Helix-turn-helix domain-containing protein</fullName>
    </submittedName>
</protein>
<organism evidence="2 3">
    <name type="scientific">Jiangella alba</name>
    <dbReference type="NCBI Taxonomy" id="561176"/>
    <lineage>
        <taxon>Bacteria</taxon>
        <taxon>Bacillati</taxon>
        <taxon>Actinomycetota</taxon>
        <taxon>Actinomycetes</taxon>
        <taxon>Jiangellales</taxon>
        <taxon>Jiangellaceae</taxon>
        <taxon>Jiangella</taxon>
    </lineage>
</organism>
<dbReference type="SMART" id="SM00418">
    <property type="entry name" value="HTH_ARSR"/>
    <property type="match status" value="1"/>
</dbReference>
<name>A0A1H5J8Z6_9ACTN</name>
<dbReference type="AlphaFoldDB" id="A0A1H5J8Z6"/>
<sequence>MQITDPPALRAMAHPLRLDLIELLGTVGPATAAECARQLGSTQASCSYHLRQLAKYGFVEHADSRGDGRERPWQLTDIEQSWSGEGPAVEHLERVFVQRETDRIAAWLARSAQQPEPWRDAGFVGGATIPLTTAELAAVRAGLAAVIEPYVARLTERSGWPEHYRFVRILLVGTPAATDPEEPRA</sequence>
<dbReference type="InterPro" id="IPR036388">
    <property type="entry name" value="WH-like_DNA-bd_sf"/>
</dbReference>
<dbReference type="InterPro" id="IPR011991">
    <property type="entry name" value="ArsR-like_HTH"/>
</dbReference>
<evidence type="ECO:0000313" key="2">
    <source>
        <dbReference type="EMBL" id="SEE48962.1"/>
    </source>
</evidence>
<dbReference type="InterPro" id="IPR036390">
    <property type="entry name" value="WH_DNA-bd_sf"/>
</dbReference>
<dbReference type="InterPro" id="IPR001845">
    <property type="entry name" value="HTH_ArsR_DNA-bd_dom"/>
</dbReference>
<evidence type="ECO:0000259" key="1">
    <source>
        <dbReference type="SMART" id="SM00418"/>
    </source>
</evidence>
<dbReference type="CDD" id="cd00090">
    <property type="entry name" value="HTH_ARSR"/>
    <property type="match status" value="1"/>
</dbReference>
<dbReference type="Proteomes" id="UP000181980">
    <property type="component" value="Unassembled WGS sequence"/>
</dbReference>
<dbReference type="EMBL" id="FNUC01000003">
    <property type="protein sequence ID" value="SEE48962.1"/>
    <property type="molecule type" value="Genomic_DNA"/>
</dbReference>
<dbReference type="OrthoDB" id="7945987at2"/>
<feature type="domain" description="HTH arsR-type" evidence="1">
    <location>
        <begin position="7"/>
        <end position="101"/>
    </location>
</feature>
<dbReference type="RefSeq" id="WP_083288559.1">
    <property type="nucleotide sequence ID" value="NZ_FNUC01000003.1"/>
</dbReference>
<keyword evidence="3" id="KW-1185">Reference proteome</keyword>
<dbReference type="Pfam" id="PF12840">
    <property type="entry name" value="HTH_20"/>
    <property type="match status" value="1"/>
</dbReference>